<keyword evidence="2" id="KW-1185">Reference proteome</keyword>
<proteinExistence type="predicted"/>
<reference evidence="1" key="1">
    <citation type="submission" date="2021-05" db="EMBL/GenBank/DDBJ databases">
        <authorList>
            <person name="Stam R."/>
        </authorList>
    </citation>
    <scope>NUCLEOTIDE SEQUENCE</scope>
    <source>
        <strain evidence="1">CS162</strain>
    </source>
</reference>
<organism evidence="1 2">
    <name type="scientific">Alternaria atra</name>
    <dbReference type="NCBI Taxonomy" id="119953"/>
    <lineage>
        <taxon>Eukaryota</taxon>
        <taxon>Fungi</taxon>
        <taxon>Dikarya</taxon>
        <taxon>Ascomycota</taxon>
        <taxon>Pezizomycotina</taxon>
        <taxon>Dothideomycetes</taxon>
        <taxon>Pleosporomycetidae</taxon>
        <taxon>Pleosporales</taxon>
        <taxon>Pleosporineae</taxon>
        <taxon>Pleosporaceae</taxon>
        <taxon>Alternaria</taxon>
        <taxon>Alternaria sect. Ulocladioides</taxon>
    </lineage>
</organism>
<dbReference type="Proteomes" id="UP000676310">
    <property type="component" value="Unassembled WGS sequence"/>
</dbReference>
<evidence type="ECO:0000313" key="2">
    <source>
        <dbReference type="Proteomes" id="UP000676310"/>
    </source>
</evidence>
<accession>A0A8J2HXA8</accession>
<dbReference type="RefSeq" id="XP_043167354.1">
    <property type="nucleotide sequence ID" value="XM_043311419.1"/>
</dbReference>
<comment type="caution">
    <text evidence="1">The sequence shown here is derived from an EMBL/GenBank/DDBJ whole genome shotgun (WGS) entry which is preliminary data.</text>
</comment>
<name>A0A8J2HXA8_9PLEO</name>
<protein>
    <submittedName>
        <fullName evidence="1">Uncharacterized protein</fullName>
    </submittedName>
</protein>
<gene>
    <name evidence="1" type="ORF">ALTATR162_LOCUS3811</name>
</gene>
<dbReference type="OrthoDB" id="3800817at2759"/>
<dbReference type="AlphaFoldDB" id="A0A8J2HXA8"/>
<evidence type="ECO:0000313" key="1">
    <source>
        <dbReference type="EMBL" id="CAG5155739.1"/>
    </source>
</evidence>
<sequence>MLAVNSTSISNAYLPAANHQGRFNTLLCKASRLLSSRSRDIYVDSYRPAVSRVQFSRPDFPASTRTQGLPLFVYQPTTANFLQARERVINVAVTSGVVAYQD</sequence>
<dbReference type="GeneID" id="67015409"/>
<dbReference type="EMBL" id="CAJRGZ010000017">
    <property type="protein sequence ID" value="CAG5155739.1"/>
    <property type="molecule type" value="Genomic_DNA"/>
</dbReference>